<accession>A0ABX6TVF7</accession>
<keyword evidence="3" id="KW-1185">Reference proteome</keyword>
<dbReference type="EMBL" id="CP063079">
    <property type="protein sequence ID" value="QOQ89184.1"/>
    <property type="molecule type" value="Genomic_DNA"/>
</dbReference>
<dbReference type="Proteomes" id="UP000595070">
    <property type="component" value="Chromosome"/>
</dbReference>
<reference evidence="2 3" key="1">
    <citation type="submission" date="2020-10" db="EMBL/GenBank/DDBJ databases">
        <title>Campylobacter and Helicobacter PacBio genomes.</title>
        <authorList>
            <person name="Lane C."/>
        </authorList>
    </citation>
    <scope>NUCLEOTIDE SEQUENCE [LARGE SCALE GENOMIC DNA]</scope>
    <source>
        <strain evidence="2 3">2016D-0074</strain>
    </source>
</reference>
<proteinExistence type="predicted"/>
<gene>
    <name evidence="2" type="ORF">IMC75_01525</name>
</gene>
<dbReference type="Gene3D" id="3.90.550.10">
    <property type="entry name" value="Spore Coat Polysaccharide Biosynthesis Protein SpsA, Chain A"/>
    <property type="match status" value="1"/>
</dbReference>
<sequence>MSKISIILPTYNVEKYIARALESCINQSFKDIEIIIVDDCGSDKSIEIAKEYASNDKRISILHNKENLGLLKARYEGVKVATSPYIMFLDPDDYLELNACEQCATLLNNELDFIWFNFIYDTCDGIKKDIFLEDNLFSINNYCKYILNKKNTCHWNLCSKIIKVDIYKKAFIYTENLNIRLTMAEDALIYFFIILNCKKIATSSLHIYHYYQNYESSTNTNDIIKIQKNLDDEKEVINFLSSYLKYNKHISKNILIFLKTIIIQLKINRLNRKIKYDRLKYCYVVYKYKKIINKQILQKYYKFVNFLVLKNIQK</sequence>
<evidence type="ECO:0000313" key="2">
    <source>
        <dbReference type="EMBL" id="QOQ89184.1"/>
    </source>
</evidence>
<name>A0ABX6TVF7_9BACT</name>
<dbReference type="RefSeq" id="WP_044599173.1">
    <property type="nucleotide sequence ID" value="NZ_CP063079.1"/>
</dbReference>
<dbReference type="InterPro" id="IPR001173">
    <property type="entry name" value="Glyco_trans_2-like"/>
</dbReference>
<evidence type="ECO:0000313" key="3">
    <source>
        <dbReference type="Proteomes" id="UP000595070"/>
    </source>
</evidence>
<dbReference type="SUPFAM" id="SSF53448">
    <property type="entry name" value="Nucleotide-diphospho-sugar transferases"/>
    <property type="match status" value="1"/>
</dbReference>
<evidence type="ECO:0000259" key="1">
    <source>
        <dbReference type="Pfam" id="PF00535"/>
    </source>
</evidence>
<dbReference type="CDD" id="cd00761">
    <property type="entry name" value="Glyco_tranf_GTA_type"/>
    <property type="match status" value="1"/>
</dbReference>
<protein>
    <submittedName>
        <fullName evidence="2">Glycosyltransferase family 2 protein</fullName>
    </submittedName>
</protein>
<dbReference type="InterPro" id="IPR029044">
    <property type="entry name" value="Nucleotide-diphossugar_trans"/>
</dbReference>
<feature type="domain" description="Glycosyltransferase 2-like" evidence="1">
    <location>
        <begin position="5"/>
        <end position="124"/>
    </location>
</feature>
<dbReference type="PANTHER" id="PTHR22916">
    <property type="entry name" value="GLYCOSYLTRANSFERASE"/>
    <property type="match status" value="1"/>
</dbReference>
<dbReference type="Pfam" id="PF00535">
    <property type="entry name" value="Glycos_transf_2"/>
    <property type="match status" value="1"/>
</dbReference>
<organism evidence="2 3">
    <name type="scientific">Campylobacter peloridis</name>
    <dbReference type="NCBI Taxonomy" id="488546"/>
    <lineage>
        <taxon>Bacteria</taxon>
        <taxon>Pseudomonadati</taxon>
        <taxon>Campylobacterota</taxon>
        <taxon>Epsilonproteobacteria</taxon>
        <taxon>Campylobacterales</taxon>
        <taxon>Campylobacteraceae</taxon>
        <taxon>Campylobacter</taxon>
    </lineage>
</organism>